<dbReference type="AlphaFoldDB" id="A0A9D2G9E1"/>
<dbReference type="PANTHER" id="PTHR32114:SF2">
    <property type="entry name" value="ABC TRANSPORTER ABCH.3"/>
    <property type="match status" value="1"/>
</dbReference>
<evidence type="ECO:0000259" key="6">
    <source>
        <dbReference type="Pfam" id="PF13476"/>
    </source>
</evidence>
<sequence length="680" mass="78545">MRPQKLTMQAFGSYGKRTVIDFEQTNQNLFLITGDTGAGKTTIFDAIVFALYGEASSGTNRKKGTELQSQFVDFGVEPFVELTFSEGAGKNSVEYTVLRIPRHIRPLKRGTGVKEESESVTLTMPDGTEYPQKETDRKLEEIVGLTKNQFMQVAMIAQGEFMELLRAKSDDKKVIFRRLFHTELYEKIVEELARRRKAKQIEMGQIRTVCQTETARVKLPEKQSPDHQEQDERILLWELKDLKRRIMDSDRLSVVDMEQLLEKLGIFCEKLEKQKSLASEKYEEARKNALAKRDEYNSAQELALRFRELERAEKELSECAEAEEEIREALRLSAHITAAYEIKAVWQRYRDAEDRFSDTEQRLAEKQKILPDLRRAYEKAEEREKEAKELRDRELESYTKVCERVEKALNALKKIKEARTDIRRKDSAAAAFQKEAEAARRKLEDLEEKEKEQRKLAEKLGRSNVLLEQWKTKCGKAAEIRGEIETAENLQMEVEKQRENAEKARQAFAEISSIYEKKNAEYENLRRVFLNIQAGFIAREQLRPGRPCPVCGSLEHPRPCRLEEEHKDLSRETLDKMDREVSTLREKQEKAVSASREASALLEEKEKNLNAGIVKLRQKLGEILPESAENAGDVTSGCLKVTGEKNNAGKEVLEAWRQRITAWQDSLRTEGNRLQQDAQT</sequence>
<evidence type="ECO:0000256" key="3">
    <source>
        <dbReference type="ARBA" id="ARBA00013368"/>
    </source>
</evidence>
<evidence type="ECO:0000256" key="1">
    <source>
        <dbReference type="ARBA" id="ARBA00006930"/>
    </source>
</evidence>
<dbReference type="PANTHER" id="PTHR32114">
    <property type="entry name" value="ABC TRANSPORTER ABCH.3"/>
    <property type="match status" value="1"/>
</dbReference>
<dbReference type="InterPro" id="IPR038729">
    <property type="entry name" value="Rad50/SbcC_AAA"/>
</dbReference>
<dbReference type="Pfam" id="PF13476">
    <property type="entry name" value="AAA_23"/>
    <property type="match status" value="1"/>
</dbReference>
<evidence type="ECO:0000256" key="4">
    <source>
        <dbReference type="SAM" id="Coils"/>
    </source>
</evidence>
<dbReference type="EMBL" id="DXAY01000151">
    <property type="protein sequence ID" value="HIZ74880.1"/>
    <property type="molecule type" value="Genomic_DNA"/>
</dbReference>
<comment type="caution">
    <text evidence="7">The sequence shown here is derived from an EMBL/GenBank/DDBJ whole genome shotgun (WGS) entry which is preliminary data.</text>
</comment>
<feature type="domain" description="Rad50/SbcC-type AAA" evidence="6">
    <location>
        <begin position="5"/>
        <end position="284"/>
    </location>
</feature>
<organism evidence="7 8">
    <name type="scientific">Candidatus Mediterraneibacter stercoravium</name>
    <dbReference type="NCBI Taxonomy" id="2838685"/>
    <lineage>
        <taxon>Bacteria</taxon>
        <taxon>Bacillati</taxon>
        <taxon>Bacillota</taxon>
        <taxon>Clostridia</taxon>
        <taxon>Lachnospirales</taxon>
        <taxon>Lachnospiraceae</taxon>
        <taxon>Mediterraneibacter</taxon>
    </lineage>
</organism>
<dbReference type="Gene3D" id="3.40.50.300">
    <property type="entry name" value="P-loop containing nucleotide triphosphate hydrolases"/>
    <property type="match status" value="1"/>
</dbReference>
<keyword evidence="4" id="KW-0175">Coiled coil</keyword>
<dbReference type="GO" id="GO:0016887">
    <property type="term" value="F:ATP hydrolysis activity"/>
    <property type="evidence" value="ECO:0007669"/>
    <property type="project" value="InterPro"/>
</dbReference>
<comment type="similarity">
    <text evidence="1">Belongs to the SMC family. SbcC subfamily.</text>
</comment>
<accession>A0A9D2G9E1</accession>
<feature type="region of interest" description="Disordered" evidence="5">
    <location>
        <begin position="110"/>
        <end position="135"/>
    </location>
</feature>
<evidence type="ECO:0000256" key="2">
    <source>
        <dbReference type="ARBA" id="ARBA00011322"/>
    </source>
</evidence>
<reference evidence="7" key="2">
    <citation type="submission" date="2021-04" db="EMBL/GenBank/DDBJ databases">
        <authorList>
            <person name="Gilroy R."/>
        </authorList>
    </citation>
    <scope>NUCLEOTIDE SEQUENCE</scope>
    <source>
        <strain evidence="7">CHK196-3914</strain>
    </source>
</reference>
<dbReference type="PROSITE" id="PS00675">
    <property type="entry name" value="SIGMA54_INTERACT_1"/>
    <property type="match status" value="1"/>
</dbReference>
<feature type="non-terminal residue" evidence="7">
    <location>
        <position position="680"/>
    </location>
</feature>
<name>A0A9D2G9E1_9FIRM</name>
<comment type="subunit">
    <text evidence="2">Heterodimer of SbcC and SbcD.</text>
</comment>
<feature type="coiled-coil region" evidence="4">
    <location>
        <begin position="268"/>
        <end position="507"/>
    </location>
</feature>
<dbReference type="InterPro" id="IPR025662">
    <property type="entry name" value="Sigma_54_int_dom_ATP-bd_1"/>
</dbReference>
<dbReference type="GO" id="GO:0006302">
    <property type="term" value="P:double-strand break repair"/>
    <property type="evidence" value="ECO:0007669"/>
    <property type="project" value="InterPro"/>
</dbReference>
<evidence type="ECO:0000313" key="8">
    <source>
        <dbReference type="Proteomes" id="UP000824116"/>
    </source>
</evidence>
<feature type="coiled-coil region" evidence="4">
    <location>
        <begin position="567"/>
        <end position="604"/>
    </location>
</feature>
<evidence type="ECO:0000256" key="5">
    <source>
        <dbReference type="SAM" id="MobiDB-lite"/>
    </source>
</evidence>
<dbReference type="InterPro" id="IPR027417">
    <property type="entry name" value="P-loop_NTPase"/>
</dbReference>
<protein>
    <recommendedName>
        <fullName evidence="3">Nuclease SbcCD subunit C</fullName>
    </recommendedName>
</protein>
<gene>
    <name evidence="7" type="ORF">H9723_06520</name>
</gene>
<reference evidence="7" key="1">
    <citation type="journal article" date="2021" name="PeerJ">
        <title>Extensive microbial diversity within the chicken gut microbiome revealed by metagenomics and culture.</title>
        <authorList>
            <person name="Gilroy R."/>
            <person name="Ravi A."/>
            <person name="Getino M."/>
            <person name="Pursley I."/>
            <person name="Horton D.L."/>
            <person name="Alikhan N.F."/>
            <person name="Baker D."/>
            <person name="Gharbi K."/>
            <person name="Hall N."/>
            <person name="Watson M."/>
            <person name="Adriaenssens E.M."/>
            <person name="Foster-Nyarko E."/>
            <person name="Jarju S."/>
            <person name="Secka A."/>
            <person name="Antonio M."/>
            <person name="Oren A."/>
            <person name="Chaudhuri R.R."/>
            <person name="La Ragione R."/>
            <person name="Hildebrand F."/>
            <person name="Pallen M.J."/>
        </authorList>
    </citation>
    <scope>NUCLEOTIDE SEQUENCE</scope>
    <source>
        <strain evidence="7">CHK196-3914</strain>
    </source>
</reference>
<dbReference type="SUPFAM" id="SSF52540">
    <property type="entry name" value="P-loop containing nucleoside triphosphate hydrolases"/>
    <property type="match status" value="1"/>
</dbReference>
<evidence type="ECO:0000313" key="7">
    <source>
        <dbReference type="EMBL" id="HIZ74880.1"/>
    </source>
</evidence>
<dbReference type="Proteomes" id="UP000824116">
    <property type="component" value="Unassembled WGS sequence"/>
</dbReference>
<proteinExistence type="inferred from homology"/>